<dbReference type="AlphaFoldDB" id="A0A4P5P086"/>
<dbReference type="Proteomes" id="UP000315095">
    <property type="component" value="Unassembled WGS sequence"/>
</dbReference>
<organism evidence="1 2">
    <name type="scientific">Komagataeibacter diospyri</name>
    <dbReference type="NCBI Taxonomy" id="1932662"/>
    <lineage>
        <taxon>Bacteria</taxon>
        <taxon>Pseudomonadati</taxon>
        <taxon>Pseudomonadota</taxon>
        <taxon>Alphaproteobacteria</taxon>
        <taxon>Acetobacterales</taxon>
        <taxon>Acetobacteraceae</taxon>
        <taxon>Komagataeibacter</taxon>
    </lineage>
</organism>
<proteinExistence type="predicted"/>
<name>A0A4P5P086_9PROT</name>
<accession>A0A4P5P086</accession>
<protein>
    <submittedName>
        <fullName evidence="1">Uncharacterized protein</fullName>
    </submittedName>
</protein>
<reference evidence="2" key="1">
    <citation type="submission" date="2017-01" db="EMBL/GenBank/DDBJ databases">
        <title>Komagataeibacter sp. MSKU9 whole genome sequencing project.</title>
        <authorList>
            <person name="Matsutani M."/>
            <person name="Naloka K."/>
            <person name="Theeragool G."/>
            <person name="Yakushi T."/>
            <person name="Matsushita K."/>
        </authorList>
    </citation>
    <scope>NUCLEOTIDE SEQUENCE [LARGE SCALE GENOMIC DNA]</scope>
    <source>
        <strain evidence="2">MSKU9</strain>
    </source>
</reference>
<comment type="caution">
    <text evidence="1">The sequence shown here is derived from an EMBL/GenBank/DDBJ whole genome shotgun (WGS) entry which is preliminary data.</text>
</comment>
<sequence>MSDYPIVIVKWLDSGQPESAWQWADEIPEPDPIVCQTVGHLIHDTSTGVVVALSIGDVKSERPQANGVMHIPRSAIEQITSLVPCERVRAA</sequence>
<keyword evidence="2" id="KW-1185">Reference proteome</keyword>
<dbReference type="EMBL" id="BDLU01000101">
    <property type="protein sequence ID" value="GCE85345.1"/>
    <property type="molecule type" value="Genomic_DNA"/>
</dbReference>
<gene>
    <name evidence="1" type="ORF">MSKU9_3486</name>
</gene>
<evidence type="ECO:0000313" key="2">
    <source>
        <dbReference type="Proteomes" id="UP000315095"/>
    </source>
</evidence>
<evidence type="ECO:0000313" key="1">
    <source>
        <dbReference type="EMBL" id="GCE85345.1"/>
    </source>
</evidence>